<feature type="compositionally biased region" description="Basic and acidic residues" evidence="1">
    <location>
        <begin position="99"/>
        <end position="111"/>
    </location>
</feature>
<protein>
    <submittedName>
        <fullName evidence="2">Uncharacterized protein</fullName>
    </submittedName>
</protein>
<dbReference type="EMBL" id="AL929603">
    <property type="protein sequence ID" value="CAJ16560.1"/>
    <property type="molecule type" value="Genomic_DNA"/>
</dbReference>
<dbReference type="KEGG" id="tbr:TB927.1.3490"/>
<keyword evidence="3" id="KW-1185">Reference proteome</keyword>
<reference evidence="2 3" key="1">
    <citation type="journal article" date="2003" name="Nucleic Acids Res.">
        <title>The DNA sequence of chromosome I of an African trypanosome: gene content, chromosome organisation, recombination and polymorphism.</title>
        <authorList>
            <person name="Hall N."/>
            <person name="Berriman M."/>
            <person name="Lennard N.J."/>
            <person name="Harris B.R."/>
            <person name="Hertz-Fowler C."/>
            <person name="Bart-Delabesse E.N."/>
            <person name="Gerrare C.S."/>
            <person name="Atkin R.J."/>
            <person name="Barron A.J."/>
            <person name="Bowman S."/>
            <person name="Bray-Allen S.P."/>
            <person name="Bringaud F."/>
            <person name="Clark L.N."/>
            <person name="Corton C.H."/>
            <person name="Cronin A."/>
            <person name="Davies R."/>
            <person name="Doggett J."/>
            <person name="Fraser A."/>
            <person name="Gruter E."/>
            <person name="Hall S."/>
            <person name="Harper A.D."/>
            <person name="Kay M.P."/>
            <person name="Leech V."/>
            <person name="Mayes R."/>
            <person name="Price C."/>
            <person name="Quail M.A."/>
            <person name="Rabbinowitch E."/>
            <person name="Reitter C."/>
            <person name="Rutherford K."/>
            <person name="Sasse J."/>
            <person name="Sharp S."/>
            <person name="Shownkeen R."/>
            <person name="Macleod A."/>
            <person name="Taylor S."/>
            <person name="Tweedie A."/>
            <person name="Turner C.M.R."/>
            <person name="Tait A."/>
            <person name="Gull K."/>
            <person name="Barrell B."/>
            <person name="Melville S.E."/>
        </authorList>
    </citation>
    <scope>NUCLEOTIDE SEQUENCE [LARGE SCALE GENOMIC DNA]</scope>
    <source>
        <strain evidence="2 3">927/4 GUTat10.1</strain>
    </source>
</reference>
<dbReference type="RefSeq" id="XP_001219047.1">
    <property type="nucleotide sequence ID" value="XM_001219046.1"/>
</dbReference>
<evidence type="ECO:0000256" key="1">
    <source>
        <dbReference type="SAM" id="MobiDB-lite"/>
    </source>
</evidence>
<gene>
    <name evidence="2" type="ORF">TB927.1.3490</name>
</gene>
<dbReference type="AlphaFoldDB" id="Q4GYM4"/>
<accession>Q4GYM4</accession>
<dbReference type="InParanoid" id="Q4GYM4"/>
<organism evidence="2 3">
    <name type="scientific">Trypanosoma brucei brucei (strain 927/4 GUTat10.1)</name>
    <dbReference type="NCBI Taxonomy" id="185431"/>
    <lineage>
        <taxon>Eukaryota</taxon>
        <taxon>Discoba</taxon>
        <taxon>Euglenozoa</taxon>
        <taxon>Kinetoplastea</taxon>
        <taxon>Metakinetoplastina</taxon>
        <taxon>Trypanosomatida</taxon>
        <taxon>Trypanosomatidae</taxon>
        <taxon>Trypanosoma</taxon>
    </lineage>
</organism>
<sequence>MSASYFFHCFAIIMHTNTRANATLINIVATVMNFCNGSGNNSVIPKGTFTIYLLPPFLSLSFSHVQLQPQRRYSLQCSKHILPREHTTAYKSGKKNKKNGGEKTERKEGKGEGAVAYWFPHKSPPQCIRVNL</sequence>
<proteinExistence type="predicted"/>
<dbReference type="PaxDb" id="5691-CAJ16560"/>
<name>Q4GYM4_TRYB2</name>
<reference evidence="3" key="2">
    <citation type="journal article" date="2005" name="Science">
        <title>The genome of the African trypanosome Trypanosoma brucei.</title>
        <authorList>
            <person name="Berriman M."/>
            <person name="Ghedin E."/>
            <person name="Hertz-Fowler C."/>
            <person name="Blandin G."/>
            <person name="Renauld H."/>
            <person name="Bartholomeu D.C."/>
            <person name="Lennard N.J."/>
            <person name="Caler E."/>
            <person name="Hamlin N.E."/>
            <person name="Haas B."/>
            <person name="Bohme U."/>
            <person name="Hannick L."/>
            <person name="Aslett M.A."/>
            <person name="Shallom J."/>
            <person name="Marcello L."/>
            <person name="Hou L."/>
            <person name="Wickstead B."/>
            <person name="Alsmark U.C."/>
            <person name="Arrowsmith C."/>
            <person name="Atkin R.J."/>
            <person name="Barron A.J."/>
            <person name="Bringaud F."/>
            <person name="Brooks K."/>
            <person name="Carrington M."/>
            <person name="Cherevach I."/>
            <person name="Chillingworth T.J."/>
            <person name="Churcher C."/>
            <person name="Clark L.N."/>
            <person name="Corton C.H."/>
            <person name="Cronin A."/>
            <person name="Davies R.M."/>
            <person name="Doggett J."/>
            <person name="Djikeng A."/>
            <person name="Feldblyum T."/>
            <person name="Field M.C."/>
            <person name="Fraser A."/>
            <person name="Goodhead I."/>
            <person name="Hance Z."/>
            <person name="Harper D."/>
            <person name="Harris B.R."/>
            <person name="Hauser H."/>
            <person name="Hostetler J."/>
            <person name="Ivens A."/>
            <person name="Jagels K."/>
            <person name="Johnson D."/>
            <person name="Johnson J."/>
            <person name="Jones K."/>
            <person name="Kerhornou A.X."/>
            <person name="Koo H."/>
            <person name="Larke N."/>
            <person name="Landfear S."/>
            <person name="Larkin C."/>
            <person name="Leech V."/>
            <person name="Line A."/>
            <person name="Lord A."/>
            <person name="Macleod A."/>
            <person name="Mooney P.J."/>
            <person name="Moule S."/>
            <person name="Martin D.M."/>
            <person name="Morgan G.W."/>
            <person name="Mungall K."/>
            <person name="Norbertczak H."/>
            <person name="Ormond D."/>
            <person name="Pai G."/>
            <person name="Peacock C.S."/>
            <person name="Peterson J."/>
            <person name="Quail M.A."/>
            <person name="Rabbinowitsch E."/>
            <person name="Rajandream M.A."/>
            <person name="Reitter C."/>
            <person name="Salzberg S.L."/>
            <person name="Sanders M."/>
            <person name="Schobel S."/>
            <person name="Sharp S."/>
            <person name="Simmonds M."/>
            <person name="Simpson A.J."/>
            <person name="Tallon L."/>
            <person name="Turner C.M."/>
            <person name="Tait A."/>
            <person name="Tivey A.R."/>
            <person name="Van Aken S."/>
            <person name="Walker D."/>
            <person name="Wanless D."/>
            <person name="Wang S."/>
            <person name="White B."/>
            <person name="White O."/>
            <person name="Whitehead S."/>
            <person name="Woodward J."/>
            <person name="Wortman J."/>
            <person name="Adams M.D."/>
            <person name="Embley T.M."/>
            <person name="Gull K."/>
            <person name="Ullu E."/>
            <person name="Barry J.D."/>
            <person name="Fairlamb A.H."/>
            <person name="Opperdoes F."/>
            <person name="Barrell B.G."/>
            <person name="Donelson J.E."/>
            <person name="Hall N."/>
            <person name="Fraser C.M."/>
            <person name="Melville S.E."/>
            <person name="El-Sayed N.M."/>
        </authorList>
    </citation>
    <scope>NUCLEOTIDE SEQUENCE [LARGE SCALE GENOMIC DNA]</scope>
    <source>
        <strain evidence="3">927/4 GUTat10.1</strain>
    </source>
</reference>
<dbReference type="Proteomes" id="UP000008524">
    <property type="component" value="Chromosome 1"/>
</dbReference>
<evidence type="ECO:0000313" key="2">
    <source>
        <dbReference type="EMBL" id="CAJ16560.1"/>
    </source>
</evidence>
<dbReference type="GeneID" id="4357418"/>
<evidence type="ECO:0000313" key="3">
    <source>
        <dbReference type="Proteomes" id="UP000008524"/>
    </source>
</evidence>
<feature type="region of interest" description="Disordered" evidence="1">
    <location>
        <begin position="86"/>
        <end position="115"/>
    </location>
</feature>